<name>N1PNP0_DOTSN</name>
<dbReference type="OrthoDB" id="10570242at2759"/>
<dbReference type="AlphaFoldDB" id="N1PNP0"/>
<proteinExistence type="predicted"/>
<reference evidence="1 2" key="2">
    <citation type="journal article" date="2012" name="PLoS Pathog.">
        <title>Diverse lifestyles and strategies of plant pathogenesis encoded in the genomes of eighteen Dothideomycetes fungi.</title>
        <authorList>
            <person name="Ohm R.A."/>
            <person name="Feau N."/>
            <person name="Henrissat B."/>
            <person name="Schoch C.L."/>
            <person name="Horwitz B.A."/>
            <person name="Barry K.W."/>
            <person name="Condon B.J."/>
            <person name="Copeland A.C."/>
            <person name="Dhillon B."/>
            <person name="Glaser F."/>
            <person name="Hesse C.N."/>
            <person name="Kosti I."/>
            <person name="LaButti K."/>
            <person name="Lindquist E.A."/>
            <person name="Lucas S."/>
            <person name="Salamov A.A."/>
            <person name="Bradshaw R.E."/>
            <person name="Ciuffetti L."/>
            <person name="Hamelin R.C."/>
            <person name="Kema G.H.J."/>
            <person name="Lawrence C."/>
            <person name="Scott J.A."/>
            <person name="Spatafora J.W."/>
            <person name="Turgeon B.G."/>
            <person name="de Wit P.J.G.M."/>
            <person name="Zhong S."/>
            <person name="Goodwin S.B."/>
            <person name="Grigoriev I.V."/>
        </authorList>
    </citation>
    <scope>NUCLEOTIDE SEQUENCE [LARGE SCALE GENOMIC DNA]</scope>
    <source>
        <strain evidence="2">NZE10 / CBS 128990</strain>
    </source>
</reference>
<gene>
    <name evidence="1" type="ORF">DOTSEDRAFT_34545</name>
</gene>
<dbReference type="Proteomes" id="UP000016933">
    <property type="component" value="Unassembled WGS sequence"/>
</dbReference>
<dbReference type="EMBL" id="KB446539">
    <property type="protein sequence ID" value="EME44005.1"/>
    <property type="molecule type" value="Genomic_DNA"/>
</dbReference>
<dbReference type="HOGENOM" id="CLU_2263662_0_0_1"/>
<sequence>MVSQSNGGLEIKPSGVLQGRCICIPRKTAAAQPNKLPDLVTVLEGHCAKYLMYSKFTWGQDEEHCEVCGLLRTLPAGKKIEWLGHCHVHPSNGALMVGRDVEK</sequence>
<keyword evidence="2" id="KW-1185">Reference proteome</keyword>
<evidence type="ECO:0000313" key="1">
    <source>
        <dbReference type="EMBL" id="EME44005.1"/>
    </source>
</evidence>
<accession>N1PNP0</accession>
<evidence type="ECO:0000313" key="2">
    <source>
        <dbReference type="Proteomes" id="UP000016933"/>
    </source>
</evidence>
<organism evidence="1 2">
    <name type="scientific">Dothistroma septosporum (strain NZE10 / CBS 128990)</name>
    <name type="common">Red band needle blight fungus</name>
    <name type="synonym">Mycosphaerella pini</name>
    <dbReference type="NCBI Taxonomy" id="675120"/>
    <lineage>
        <taxon>Eukaryota</taxon>
        <taxon>Fungi</taxon>
        <taxon>Dikarya</taxon>
        <taxon>Ascomycota</taxon>
        <taxon>Pezizomycotina</taxon>
        <taxon>Dothideomycetes</taxon>
        <taxon>Dothideomycetidae</taxon>
        <taxon>Mycosphaerellales</taxon>
        <taxon>Mycosphaerellaceae</taxon>
        <taxon>Dothistroma</taxon>
    </lineage>
</organism>
<protein>
    <submittedName>
        <fullName evidence="1">Uncharacterized protein</fullName>
    </submittedName>
</protein>
<reference evidence="2" key="1">
    <citation type="journal article" date="2012" name="PLoS Genet.">
        <title>The genomes of the fungal plant pathogens Cladosporium fulvum and Dothistroma septosporum reveal adaptation to different hosts and lifestyles but also signatures of common ancestry.</title>
        <authorList>
            <person name="de Wit P.J.G.M."/>
            <person name="van der Burgt A."/>
            <person name="Oekmen B."/>
            <person name="Stergiopoulos I."/>
            <person name="Abd-Elsalam K.A."/>
            <person name="Aerts A.L."/>
            <person name="Bahkali A.H."/>
            <person name="Beenen H.G."/>
            <person name="Chettri P."/>
            <person name="Cox M.P."/>
            <person name="Datema E."/>
            <person name="de Vries R.P."/>
            <person name="Dhillon B."/>
            <person name="Ganley A.R."/>
            <person name="Griffiths S.A."/>
            <person name="Guo Y."/>
            <person name="Hamelin R.C."/>
            <person name="Henrissat B."/>
            <person name="Kabir M.S."/>
            <person name="Jashni M.K."/>
            <person name="Kema G."/>
            <person name="Klaubauf S."/>
            <person name="Lapidus A."/>
            <person name="Levasseur A."/>
            <person name="Lindquist E."/>
            <person name="Mehrabi R."/>
            <person name="Ohm R.A."/>
            <person name="Owen T.J."/>
            <person name="Salamov A."/>
            <person name="Schwelm A."/>
            <person name="Schijlen E."/>
            <person name="Sun H."/>
            <person name="van den Burg H.A."/>
            <person name="van Ham R.C.H.J."/>
            <person name="Zhang S."/>
            <person name="Goodwin S.B."/>
            <person name="Grigoriev I.V."/>
            <person name="Collemare J."/>
            <person name="Bradshaw R.E."/>
        </authorList>
    </citation>
    <scope>NUCLEOTIDE SEQUENCE [LARGE SCALE GENOMIC DNA]</scope>
    <source>
        <strain evidence="2">NZE10 / CBS 128990</strain>
    </source>
</reference>